<evidence type="ECO:0000313" key="9">
    <source>
        <dbReference type="Proteomes" id="UP000054144"/>
    </source>
</evidence>
<feature type="compositionally biased region" description="Polar residues" evidence="7">
    <location>
        <begin position="231"/>
        <end position="243"/>
    </location>
</feature>
<feature type="compositionally biased region" description="Polar residues" evidence="7">
    <location>
        <begin position="24"/>
        <end position="47"/>
    </location>
</feature>
<dbReference type="GO" id="GO:0000978">
    <property type="term" value="F:RNA polymerase II cis-regulatory region sequence-specific DNA binding"/>
    <property type="evidence" value="ECO:0007669"/>
    <property type="project" value="TreeGrafter"/>
</dbReference>
<feature type="compositionally biased region" description="Low complexity" evidence="7">
    <location>
        <begin position="66"/>
        <end position="103"/>
    </location>
</feature>
<feature type="compositionally biased region" description="Polar residues" evidence="7">
    <location>
        <begin position="214"/>
        <end position="224"/>
    </location>
</feature>
<protein>
    <recommendedName>
        <fullName evidence="10">Zn(2)-C6 fungal-type domain-containing protein</fullName>
    </recommendedName>
</protein>
<reference evidence="8 9" key="1">
    <citation type="journal article" date="2015" name="Fungal Genet. Biol.">
        <title>Evolution of novel wood decay mechanisms in Agaricales revealed by the genome sequences of Fistulina hepatica and Cylindrobasidium torrendii.</title>
        <authorList>
            <person name="Floudas D."/>
            <person name="Held B.W."/>
            <person name="Riley R."/>
            <person name="Nagy L.G."/>
            <person name="Koehler G."/>
            <person name="Ransdell A.S."/>
            <person name="Younus H."/>
            <person name="Chow J."/>
            <person name="Chiniquy J."/>
            <person name="Lipzen A."/>
            <person name="Tritt A."/>
            <person name="Sun H."/>
            <person name="Haridas S."/>
            <person name="LaButti K."/>
            <person name="Ohm R.A."/>
            <person name="Kues U."/>
            <person name="Blanchette R.A."/>
            <person name="Grigoriev I.V."/>
            <person name="Minto R.E."/>
            <person name="Hibbett D.S."/>
        </authorList>
    </citation>
    <scope>NUCLEOTIDE SEQUENCE [LARGE SCALE GENOMIC DNA]</scope>
    <source>
        <strain evidence="8 9">ATCC 64428</strain>
    </source>
</reference>
<sequence>MDPFDATRRQRDRDRRLRAAIQGSPVQSRPTPHSSYAHTSAPSTSHSLPPIRHLDFYLPPTDFIMPSPSSSSTAAGASSSTAHPTTSPTHPSSSHTGPASSSTQPPDPPFATSSTSMYPGPPGPSSDPFPLSSTTFDPPRSSGALYDRPSYEPRGSYDAPRGSPFGTPRGSSFDTPRGSIEATRGSYDTSRSTFDRPSFEPSARGSGYEMSRSAIGSPTTSSRAFNPVPRRTTTYSDRPTFSSGVARAHALSPFDQPRVSYASASPTESRGYASSSSGAAALYTTSTSPTDPRSYAAAASTSATTTTTTAMSAFDPTRSATSTLGSTFDLPRGAPAYSPTSVVRGFAGSSTSPTVAAAGGFDVARTYAVSPTESRARFKSDPESESYHEEPATDAPPPKKKRRRQALSCTECKRRKIKCDREKYVSRAEHEHLKARVTQLEELVQRITATPGALGPVGYYGSMPPPGSSGMGPPPPPGSVAMPPGSSVLSSTVLGGGGISSTTESGGSIGGMPPPPTSGSGGGLSPSSGLPGYMSEGMYATGPTYSSTHSTGYASGSAYGSESTYDDGATYESGRALPSGSGPGYVQDLASAGEAYDGGSGLYTGMPVDVEFPPSRAAFTYSSHALSPATSTAYPSTSYDMYPPQMSSPSSTATYSALTDAKQSLSPTAVHTRSVITRPSLARSTSLSMVHSTSAPLAHYKPSTKRPAALSVSPVSPRSNKRQRLGEDTSTPTSIRVTSGTPKHPLDTPERQSPPPPPWEMSRSHPPDTYSREDTASGPLSYQPKNYRAPPPSSRTLHPSQAQQLGGARALVARIYRCNPHFNYGGGAPVVAGSV</sequence>
<keyword evidence="1" id="KW-0479">Metal-binding</keyword>
<evidence type="ECO:0000256" key="5">
    <source>
        <dbReference type="ARBA" id="ARBA00023163"/>
    </source>
</evidence>
<feature type="compositionally biased region" description="Polar residues" evidence="7">
    <location>
        <begin position="728"/>
        <end position="741"/>
    </location>
</feature>
<dbReference type="InterPro" id="IPR051430">
    <property type="entry name" value="Fungal_TF_Env_Response"/>
</dbReference>
<keyword evidence="5" id="KW-0804">Transcription</keyword>
<dbReference type="GO" id="GO:0005634">
    <property type="term" value="C:nucleus"/>
    <property type="evidence" value="ECO:0007669"/>
    <property type="project" value="TreeGrafter"/>
</dbReference>
<evidence type="ECO:0000256" key="2">
    <source>
        <dbReference type="ARBA" id="ARBA00022833"/>
    </source>
</evidence>
<feature type="region of interest" description="Disordered" evidence="7">
    <location>
        <begin position="458"/>
        <end position="532"/>
    </location>
</feature>
<dbReference type="SUPFAM" id="SSF57701">
    <property type="entry name" value="Zn2/Cys6 DNA-binding domain"/>
    <property type="match status" value="1"/>
</dbReference>
<dbReference type="OrthoDB" id="3362851at2759"/>
<feature type="compositionally biased region" description="Basic and acidic residues" evidence="7">
    <location>
        <begin position="374"/>
        <end position="391"/>
    </location>
</feature>
<proteinExistence type="predicted"/>
<keyword evidence="9" id="KW-1185">Reference proteome</keyword>
<evidence type="ECO:0000256" key="1">
    <source>
        <dbReference type="ARBA" id="ARBA00022723"/>
    </source>
</evidence>
<feature type="compositionally biased region" description="Low complexity" evidence="7">
    <location>
        <begin position="479"/>
        <end position="493"/>
    </location>
</feature>
<dbReference type="GO" id="GO:0001228">
    <property type="term" value="F:DNA-binding transcription activator activity, RNA polymerase II-specific"/>
    <property type="evidence" value="ECO:0007669"/>
    <property type="project" value="TreeGrafter"/>
</dbReference>
<feature type="compositionally biased region" description="Pro residues" evidence="7">
    <location>
        <begin position="463"/>
        <end position="478"/>
    </location>
</feature>
<feature type="compositionally biased region" description="Low complexity" evidence="7">
    <location>
        <begin position="267"/>
        <end position="288"/>
    </location>
</feature>
<dbReference type="GO" id="GO:0008270">
    <property type="term" value="F:zinc ion binding"/>
    <property type="evidence" value="ECO:0007669"/>
    <property type="project" value="InterPro"/>
</dbReference>
<feature type="compositionally biased region" description="Polar residues" evidence="7">
    <location>
        <begin position="794"/>
        <end position="804"/>
    </location>
</feature>
<keyword evidence="3" id="KW-0805">Transcription regulation</keyword>
<dbReference type="InterPro" id="IPR001138">
    <property type="entry name" value="Zn2Cys6_DnaBD"/>
</dbReference>
<feature type="region of interest" description="Disordered" evidence="7">
    <location>
        <begin position="696"/>
        <end position="805"/>
    </location>
</feature>
<keyword evidence="6" id="KW-0539">Nucleus</keyword>
<gene>
    <name evidence="8" type="ORF">FISHEDRAFT_75664</name>
</gene>
<dbReference type="PANTHER" id="PTHR31944">
    <property type="entry name" value="HEME-RESPONSIVE ZINC FINGER TRANSCRIPTION FACTOR HAP1"/>
    <property type="match status" value="1"/>
</dbReference>
<dbReference type="InterPro" id="IPR036864">
    <property type="entry name" value="Zn2-C6_fun-type_DNA-bd_sf"/>
</dbReference>
<keyword evidence="4" id="KW-0238">DNA-binding</keyword>
<feature type="region of interest" description="Disordered" evidence="7">
    <location>
        <begin position="370"/>
        <end position="408"/>
    </location>
</feature>
<dbReference type="CDD" id="cd00067">
    <property type="entry name" value="GAL4"/>
    <property type="match status" value="1"/>
</dbReference>
<evidence type="ECO:0000256" key="3">
    <source>
        <dbReference type="ARBA" id="ARBA00023015"/>
    </source>
</evidence>
<dbReference type="Proteomes" id="UP000054144">
    <property type="component" value="Unassembled WGS sequence"/>
</dbReference>
<evidence type="ECO:0000256" key="7">
    <source>
        <dbReference type="SAM" id="MobiDB-lite"/>
    </source>
</evidence>
<name>A0A0D7A6S2_9AGAR</name>
<evidence type="ECO:0000313" key="8">
    <source>
        <dbReference type="EMBL" id="KIY46415.1"/>
    </source>
</evidence>
<feature type="compositionally biased region" description="Basic and acidic residues" evidence="7">
    <location>
        <begin position="1"/>
        <end position="17"/>
    </location>
</feature>
<keyword evidence="2" id="KW-0862">Zinc</keyword>
<accession>A0A0D7A6S2</accession>
<evidence type="ECO:0008006" key="10">
    <source>
        <dbReference type="Google" id="ProtNLM"/>
    </source>
</evidence>
<evidence type="ECO:0000256" key="6">
    <source>
        <dbReference type="ARBA" id="ARBA00023242"/>
    </source>
</evidence>
<evidence type="ECO:0000256" key="4">
    <source>
        <dbReference type="ARBA" id="ARBA00023125"/>
    </source>
</evidence>
<feature type="compositionally biased region" description="Basic and acidic residues" evidence="7">
    <location>
        <begin position="762"/>
        <end position="775"/>
    </location>
</feature>
<dbReference type="PANTHER" id="PTHR31944:SF131">
    <property type="entry name" value="HEME-RESPONSIVE ZINC FINGER TRANSCRIPTION FACTOR HAP1"/>
    <property type="match status" value="1"/>
</dbReference>
<feature type="region of interest" description="Disordered" evidence="7">
    <location>
        <begin position="1"/>
        <end position="314"/>
    </location>
</feature>
<feature type="compositionally biased region" description="Low complexity" evidence="7">
    <location>
        <begin position="296"/>
        <end position="313"/>
    </location>
</feature>
<organism evidence="8 9">
    <name type="scientific">Fistulina hepatica ATCC 64428</name>
    <dbReference type="NCBI Taxonomy" id="1128425"/>
    <lineage>
        <taxon>Eukaryota</taxon>
        <taxon>Fungi</taxon>
        <taxon>Dikarya</taxon>
        <taxon>Basidiomycota</taxon>
        <taxon>Agaricomycotina</taxon>
        <taxon>Agaricomycetes</taxon>
        <taxon>Agaricomycetidae</taxon>
        <taxon>Agaricales</taxon>
        <taxon>Fistulinaceae</taxon>
        <taxon>Fistulina</taxon>
    </lineage>
</organism>
<dbReference type="EMBL" id="KN882033">
    <property type="protein sequence ID" value="KIY46415.1"/>
    <property type="molecule type" value="Genomic_DNA"/>
</dbReference>
<dbReference type="AlphaFoldDB" id="A0A0D7A6S2"/>